<name>A0ABR6U8S1_9ACTN</name>
<dbReference type="RefSeq" id="WP_186346208.1">
    <property type="nucleotide sequence ID" value="NZ_BMMR01000005.1"/>
</dbReference>
<sequence>MDDPELPRTCAWCGRQETDLVRSLTWTTALENGRPRTFCDACSREHLRAMEGKLDSEHW</sequence>
<keyword evidence="2" id="KW-1185">Reference proteome</keyword>
<dbReference type="Proteomes" id="UP000604001">
    <property type="component" value="Unassembled WGS sequence"/>
</dbReference>
<evidence type="ECO:0000313" key="2">
    <source>
        <dbReference type="Proteomes" id="UP000604001"/>
    </source>
</evidence>
<proteinExistence type="predicted"/>
<evidence type="ECO:0008006" key="3">
    <source>
        <dbReference type="Google" id="ProtNLM"/>
    </source>
</evidence>
<organism evidence="1 2">
    <name type="scientific">Nocardioides deserti</name>
    <dbReference type="NCBI Taxonomy" id="1588644"/>
    <lineage>
        <taxon>Bacteria</taxon>
        <taxon>Bacillati</taxon>
        <taxon>Actinomycetota</taxon>
        <taxon>Actinomycetes</taxon>
        <taxon>Propionibacteriales</taxon>
        <taxon>Nocardioidaceae</taxon>
        <taxon>Nocardioides</taxon>
    </lineage>
</organism>
<dbReference type="EMBL" id="JACMYC010000005">
    <property type="protein sequence ID" value="MBC2960847.1"/>
    <property type="molecule type" value="Genomic_DNA"/>
</dbReference>
<gene>
    <name evidence="1" type="ORF">H7344_11150</name>
</gene>
<comment type="caution">
    <text evidence="1">The sequence shown here is derived from an EMBL/GenBank/DDBJ whole genome shotgun (WGS) entry which is preliminary data.</text>
</comment>
<accession>A0ABR6U8S1</accession>
<evidence type="ECO:0000313" key="1">
    <source>
        <dbReference type="EMBL" id="MBC2960847.1"/>
    </source>
</evidence>
<reference evidence="1 2" key="1">
    <citation type="submission" date="2020-08" db="EMBL/GenBank/DDBJ databases">
        <title>novel species in genus Nocardioides.</title>
        <authorList>
            <person name="Zhang G."/>
        </authorList>
    </citation>
    <scope>NUCLEOTIDE SEQUENCE [LARGE SCALE GENOMIC DNA]</scope>
    <source>
        <strain evidence="1 2">SC8A-24</strain>
    </source>
</reference>
<protein>
    <recommendedName>
        <fullName evidence="3">Small CPxCG-related zinc finger protein</fullName>
    </recommendedName>
</protein>